<evidence type="ECO:0000313" key="14">
    <source>
        <dbReference type="EMBL" id="KAL2049946.1"/>
    </source>
</evidence>
<dbReference type="PROSITE" id="PS52012">
    <property type="entry name" value="CFEM"/>
    <property type="match status" value="1"/>
</dbReference>
<dbReference type="Proteomes" id="UP001590951">
    <property type="component" value="Unassembled WGS sequence"/>
</dbReference>
<evidence type="ECO:0000259" key="13">
    <source>
        <dbReference type="PROSITE" id="PS52012"/>
    </source>
</evidence>
<evidence type="ECO:0000256" key="2">
    <source>
        <dbReference type="ARBA" id="ARBA00004613"/>
    </source>
</evidence>
<proteinExistence type="inferred from homology"/>
<feature type="domain" description="CFEM" evidence="13">
    <location>
        <begin position="1"/>
        <end position="123"/>
    </location>
</feature>
<feature type="signal peptide" evidence="12">
    <location>
        <begin position="1"/>
        <end position="19"/>
    </location>
</feature>
<feature type="region of interest" description="Disordered" evidence="10">
    <location>
        <begin position="100"/>
        <end position="138"/>
    </location>
</feature>
<feature type="chain" id="PRO_5045048313" description="CFEM domain-containing protein" evidence="12">
    <location>
        <begin position="20"/>
        <end position="248"/>
    </location>
</feature>
<evidence type="ECO:0000256" key="3">
    <source>
        <dbReference type="ARBA" id="ARBA00010031"/>
    </source>
</evidence>
<keyword evidence="5" id="KW-0325">Glycoprotein</keyword>
<evidence type="ECO:0000256" key="6">
    <source>
        <dbReference type="ARBA" id="ARBA00022729"/>
    </source>
</evidence>
<name>A0ABR4AWG4_9LECA</name>
<evidence type="ECO:0000256" key="4">
    <source>
        <dbReference type="ARBA" id="ARBA00022525"/>
    </source>
</evidence>
<feature type="transmembrane region" description="Helical" evidence="11">
    <location>
        <begin position="150"/>
        <end position="173"/>
    </location>
</feature>
<reference evidence="14 15" key="1">
    <citation type="submission" date="2024-09" db="EMBL/GenBank/DDBJ databases">
        <title>Rethinking Asexuality: The Enigmatic Case of Functional Sexual Genes in Lepraria (Stereocaulaceae).</title>
        <authorList>
            <person name="Doellman M."/>
            <person name="Sun Y."/>
            <person name="Barcenas-Pena A."/>
            <person name="Lumbsch H.T."/>
            <person name="Grewe F."/>
        </authorList>
    </citation>
    <scope>NUCLEOTIDE SEQUENCE [LARGE SCALE GENOMIC DNA]</scope>
    <source>
        <strain evidence="14 15">Grewe 0041</strain>
    </source>
</reference>
<evidence type="ECO:0000256" key="10">
    <source>
        <dbReference type="SAM" id="MobiDB-lite"/>
    </source>
</evidence>
<evidence type="ECO:0000256" key="8">
    <source>
        <dbReference type="ARBA" id="ARBA00023288"/>
    </source>
</evidence>
<comment type="caution">
    <text evidence="14">The sequence shown here is derived from an EMBL/GenBank/DDBJ whole genome shotgun (WGS) entry which is preliminary data.</text>
</comment>
<keyword evidence="7" id="KW-1015">Disulfide bond</keyword>
<comment type="caution">
    <text evidence="9">Lacks conserved residue(s) required for the propagation of feature annotation.</text>
</comment>
<evidence type="ECO:0000256" key="9">
    <source>
        <dbReference type="PROSITE-ProRule" id="PRU01356"/>
    </source>
</evidence>
<dbReference type="EMBL" id="JBHFEH010000055">
    <property type="protein sequence ID" value="KAL2049946.1"/>
    <property type="molecule type" value="Genomic_DNA"/>
</dbReference>
<keyword evidence="11" id="KW-0472">Membrane</keyword>
<comment type="similarity">
    <text evidence="3">Belongs to the RBT5 family.</text>
</comment>
<evidence type="ECO:0000256" key="11">
    <source>
        <dbReference type="SAM" id="Phobius"/>
    </source>
</evidence>
<accession>A0ABR4AWG4</accession>
<protein>
    <recommendedName>
        <fullName evidence="13">CFEM domain-containing protein</fullName>
    </recommendedName>
</protein>
<evidence type="ECO:0000256" key="12">
    <source>
        <dbReference type="SAM" id="SignalP"/>
    </source>
</evidence>
<evidence type="ECO:0000256" key="7">
    <source>
        <dbReference type="ARBA" id="ARBA00023157"/>
    </source>
</evidence>
<evidence type="ECO:0000313" key="15">
    <source>
        <dbReference type="Proteomes" id="UP001590951"/>
    </source>
</evidence>
<comment type="subcellular location">
    <subcellularLocation>
        <location evidence="1">Membrane</location>
        <topology evidence="1">Lipid-anchor</topology>
        <topology evidence="1">GPI-anchor</topology>
    </subcellularLocation>
    <subcellularLocation>
        <location evidence="2">Secreted</location>
    </subcellularLocation>
</comment>
<keyword evidence="11" id="KW-0812">Transmembrane</keyword>
<sequence>MKPLVLPALLTLVTPLISAQQALIPNNLPACAAQCTILQNAQTSCQSNPSAATTCFCQSTLLGPLYANLGAQLCPSCSSADIQTIQTWYQGFCKNPTAANENTPTTITSTSTSQSATSKATSTPSGAAATGASQQSTTNSIQGPWFSTHWRWVVMLIVLALGLSLVAVVGTLWHRRYRRKRELRFSGGLGSHQPNITTCGPGQSVHDMGFINGAAAPYQEKGKGREQTRRIDEPAPTRMREMRLDNKF</sequence>
<keyword evidence="15" id="KW-1185">Reference proteome</keyword>
<keyword evidence="8" id="KW-0449">Lipoprotein</keyword>
<keyword evidence="6 12" id="KW-0732">Signal</keyword>
<organism evidence="14 15">
    <name type="scientific">Lepraria finkii</name>
    <dbReference type="NCBI Taxonomy" id="1340010"/>
    <lineage>
        <taxon>Eukaryota</taxon>
        <taxon>Fungi</taxon>
        <taxon>Dikarya</taxon>
        <taxon>Ascomycota</taxon>
        <taxon>Pezizomycotina</taxon>
        <taxon>Lecanoromycetes</taxon>
        <taxon>OSLEUM clade</taxon>
        <taxon>Lecanoromycetidae</taxon>
        <taxon>Lecanorales</taxon>
        <taxon>Lecanorineae</taxon>
        <taxon>Stereocaulaceae</taxon>
        <taxon>Lepraria</taxon>
    </lineage>
</organism>
<dbReference type="InterPro" id="IPR008427">
    <property type="entry name" value="Extracellular_membr_CFEM_dom"/>
</dbReference>
<keyword evidence="5" id="KW-0336">GPI-anchor</keyword>
<evidence type="ECO:0000256" key="5">
    <source>
        <dbReference type="ARBA" id="ARBA00022622"/>
    </source>
</evidence>
<evidence type="ECO:0000256" key="1">
    <source>
        <dbReference type="ARBA" id="ARBA00004589"/>
    </source>
</evidence>
<keyword evidence="4" id="KW-0964">Secreted</keyword>
<gene>
    <name evidence="14" type="ORF">ABVK25_009813</name>
</gene>
<keyword evidence="11" id="KW-1133">Transmembrane helix</keyword>